<evidence type="ECO:0000256" key="1">
    <source>
        <dbReference type="ARBA" id="ARBA00022553"/>
    </source>
</evidence>
<dbReference type="Proteomes" id="UP001185331">
    <property type="component" value="Unassembled WGS sequence"/>
</dbReference>
<gene>
    <name evidence="4" type="ORF">J2Y00_004710</name>
</gene>
<dbReference type="PANTHER" id="PTHR44591">
    <property type="entry name" value="STRESS RESPONSE REGULATOR PROTEIN 1"/>
    <property type="match status" value="1"/>
</dbReference>
<organism evidence="4 5">
    <name type="scientific">Deinococcus soli</name>
    <name type="common">ex Cha et al. 2016</name>
    <dbReference type="NCBI Taxonomy" id="1309411"/>
    <lineage>
        <taxon>Bacteria</taxon>
        <taxon>Thermotogati</taxon>
        <taxon>Deinococcota</taxon>
        <taxon>Deinococci</taxon>
        <taxon>Deinococcales</taxon>
        <taxon>Deinococcaceae</taxon>
        <taxon>Deinococcus</taxon>
    </lineage>
</organism>
<dbReference type="RefSeq" id="WP_189058963.1">
    <property type="nucleotide sequence ID" value="NZ_JAVDQJ010000020.1"/>
</dbReference>
<dbReference type="Gene3D" id="3.40.50.2300">
    <property type="match status" value="1"/>
</dbReference>
<dbReference type="SMART" id="SM00448">
    <property type="entry name" value="REC"/>
    <property type="match status" value="1"/>
</dbReference>
<keyword evidence="1 2" id="KW-0597">Phosphoprotein</keyword>
<evidence type="ECO:0000313" key="4">
    <source>
        <dbReference type="EMBL" id="MDR6221079.1"/>
    </source>
</evidence>
<evidence type="ECO:0000313" key="5">
    <source>
        <dbReference type="Proteomes" id="UP001185331"/>
    </source>
</evidence>
<comment type="caution">
    <text evidence="4">The sequence shown here is derived from an EMBL/GenBank/DDBJ whole genome shotgun (WGS) entry which is preliminary data.</text>
</comment>
<feature type="modified residue" description="4-aspartylphosphate" evidence="2">
    <location>
        <position position="59"/>
    </location>
</feature>
<dbReference type="InterPro" id="IPR050595">
    <property type="entry name" value="Bact_response_regulator"/>
</dbReference>
<name>A0AAE3XIF7_9DEIO</name>
<dbReference type="GO" id="GO:0000160">
    <property type="term" value="P:phosphorelay signal transduction system"/>
    <property type="evidence" value="ECO:0007669"/>
    <property type="project" value="InterPro"/>
</dbReference>
<dbReference type="PROSITE" id="PS50110">
    <property type="entry name" value="RESPONSE_REGULATORY"/>
    <property type="match status" value="1"/>
</dbReference>
<sequence length="158" mass="17387">MSLPLRLLFIDDQEADLILLEDLLIESVPEASFVGCTSGSEALQYLSVTATLPDLIILDWHLLGLSGLELLTLLRQSARTQDIPVVIRSGSAHPQHQADALAAGAMGYLVKPLGYLEQRAQLVNLCAQWNHLRRLRTVTVPGPGEVAPDQADRRRERC</sequence>
<reference evidence="4" key="1">
    <citation type="submission" date="2023-07" db="EMBL/GenBank/DDBJ databases">
        <title>Sorghum-associated microbial communities from plants grown in Nebraska, USA.</title>
        <authorList>
            <person name="Schachtman D."/>
        </authorList>
    </citation>
    <scope>NUCLEOTIDE SEQUENCE</scope>
    <source>
        <strain evidence="4">BE330</strain>
    </source>
</reference>
<dbReference type="EMBL" id="JAVDQK010000022">
    <property type="protein sequence ID" value="MDR6221079.1"/>
    <property type="molecule type" value="Genomic_DNA"/>
</dbReference>
<dbReference type="SUPFAM" id="SSF52172">
    <property type="entry name" value="CheY-like"/>
    <property type="match status" value="1"/>
</dbReference>
<dbReference type="InterPro" id="IPR001789">
    <property type="entry name" value="Sig_transdc_resp-reg_receiver"/>
</dbReference>
<feature type="domain" description="Response regulatory" evidence="3">
    <location>
        <begin position="6"/>
        <end position="126"/>
    </location>
</feature>
<proteinExistence type="predicted"/>
<dbReference type="Pfam" id="PF00072">
    <property type="entry name" value="Response_reg"/>
    <property type="match status" value="1"/>
</dbReference>
<evidence type="ECO:0000256" key="2">
    <source>
        <dbReference type="PROSITE-ProRule" id="PRU00169"/>
    </source>
</evidence>
<dbReference type="PANTHER" id="PTHR44591:SF3">
    <property type="entry name" value="RESPONSE REGULATORY DOMAIN-CONTAINING PROTEIN"/>
    <property type="match status" value="1"/>
</dbReference>
<evidence type="ECO:0000259" key="3">
    <source>
        <dbReference type="PROSITE" id="PS50110"/>
    </source>
</evidence>
<accession>A0AAE3XIF7</accession>
<protein>
    <submittedName>
        <fullName evidence="4">CheY-like chemotaxis protein</fullName>
    </submittedName>
</protein>
<dbReference type="InterPro" id="IPR011006">
    <property type="entry name" value="CheY-like_superfamily"/>
</dbReference>
<dbReference type="AlphaFoldDB" id="A0AAE3XIF7"/>